<dbReference type="SUPFAM" id="SSF56112">
    <property type="entry name" value="Protein kinase-like (PK-like)"/>
    <property type="match status" value="1"/>
</dbReference>
<dbReference type="InterPro" id="IPR008271">
    <property type="entry name" value="Ser/Thr_kinase_AS"/>
</dbReference>
<dbReference type="EMBL" id="JACATZ010000003">
    <property type="protein sequence ID" value="NWJ47279.1"/>
    <property type="molecule type" value="Genomic_DNA"/>
</dbReference>
<evidence type="ECO:0000313" key="11">
    <source>
        <dbReference type="EMBL" id="WJW69197.1"/>
    </source>
</evidence>
<dbReference type="GO" id="GO:0005524">
    <property type="term" value="F:ATP binding"/>
    <property type="evidence" value="ECO:0007669"/>
    <property type="project" value="UniProtKB-UniRule"/>
</dbReference>
<protein>
    <recommendedName>
        <fullName evidence="1">non-specific serine/threonine protein kinase</fullName>
        <ecNumber evidence="1">2.7.11.1</ecNumber>
    </recommendedName>
</protein>
<proteinExistence type="predicted"/>
<evidence type="ECO:0000313" key="12">
    <source>
        <dbReference type="Proteomes" id="UP000521676"/>
    </source>
</evidence>
<feature type="region of interest" description="Disordered" evidence="7">
    <location>
        <begin position="176"/>
        <end position="197"/>
    </location>
</feature>
<dbReference type="GO" id="GO:0004674">
    <property type="term" value="F:protein serine/threonine kinase activity"/>
    <property type="evidence" value="ECO:0007669"/>
    <property type="project" value="UniProtKB-EC"/>
</dbReference>
<keyword evidence="8" id="KW-0472">Membrane</keyword>
<dbReference type="Gene3D" id="1.10.510.10">
    <property type="entry name" value="Transferase(Phosphotransferase) domain 1"/>
    <property type="match status" value="1"/>
</dbReference>
<dbReference type="PROSITE" id="PS50011">
    <property type="entry name" value="PROTEIN_KINASE_DOM"/>
    <property type="match status" value="1"/>
</dbReference>
<reference evidence="10 12" key="1">
    <citation type="submission" date="2020-06" db="EMBL/GenBank/DDBJ databases">
        <title>Anoxygenic phototrophic Chloroflexota member uses a Type I reaction center.</title>
        <authorList>
            <person name="Tsuji J.M."/>
            <person name="Shaw N.A."/>
            <person name="Nagashima S."/>
            <person name="Venkiteswaran J."/>
            <person name="Schiff S.L."/>
            <person name="Hanada S."/>
            <person name="Tank M."/>
            <person name="Neufeld J.D."/>
        </authorList>
    </citation>
    <scope>NUCLEOTIDE SEQUENCE [LARGE SCALE GENOMIC DNA]</scope>
    <source>
        <strain evidence="10">L227-S17</strain>
    </source>
</reference>
<organism evidence="10 12">
    <name type="scientific">Candidatus Chlorohelix allophototropha</name>
    <dbReference type="NCBI Taxonomy" id="3003348"/>
    <lineage>
        <taxon>Bacteria</taxon>
        <taxon>Bacillati</taxon>
        <taxon>Chloroflexota</taxon>
        <taxon>Chloroflexia</taxon>
        <taxon>Candidatus Chloroheliales</taxon>
        <taxon>Candidatus Chloroheliaceae</taxon>
        <taxon>Candidatus Chlorohelix</taxon>
    </lineage>
</organism>
<keyword evidence="4 10" id="KW-0418">Kinase</keyword>
<keyword evidence="8" id="KW-1133">Transmembrane helix</keyword>
<evidence type="ECO:0000259" key="9">
    <source>
        <dbReference type="PROSITE" id="PS50011"/>
    </source>
</evidence>
<sequence>MAERKPGDIILGKYEIKQRLGKGGGGVVYLAYEASLRRNVAIKELINSSDLRQSGQFEELNNRFEREAILNAQFTSYPVITIYGKEIDKDGNIFLVMELAPRGSLYDLLQNRQGKPMSLDEFYPLAYDILKAVKAIHAHPSGIVHRDVKPSNILLTDNGAKLADFGVAQLAEESSRSRILSKSHPGTPLYMSPEQEKDTGYLDNRSDLYSIGLVFYEMLTGERYKMKRVMPPSKLNSAVTPMLDYIIQHMIEQDRDKRYNTADDILADMEKAKRGAMPPEMTVPNPAPPTVVIPPVPSTSPKPTKKKGAPVVAILVGLVILIVAGVGAFFALSSNSGTSQAAVAATATSVPTTTIAEPTATVTPVPTATPQPTATVTPVPTATPQPTATPTVAPTVTPLPTATVAATTATTAAGTPTNPVSLPFEDNFKGGAKADWRPVNEQGNSKWAVDNGGYTLLSGGKGAVFIGDTSWENYSLKIKIWELPGELAQVSILVRYQDESNYLYLNLSGNSAQWISIKNGRPTLLNRDAKCYAFNAFGNCGYLSPLELNIVVQDTNIYAYSGTTEIAKFEATTDTKDLIPLKGYAGIRIDMKNNNKPPRIESVKISKV</sequence>
<evidence type="ECO:0000256" key="4">
    <source>
        <dbReference type="ARBA" id="ARBA00022777"/>
    </source>
</evidence>
<reference evidence="11" key="2">
    <citation type="journal article" date="2024" name="Nature">
        <title>Anoxygenic phototroph of the Chloroflexota uses a type I reaction centre.</title>
        <authorList>
            <person name="Tsuji J.M."/>
            <person name="Shaw N.A."/>
            <person name="Nagashima S."/>
            <person name="Venkiteswaran J.J."/>
            <person name="Schiff S.L."/>
            <person name="Watanabe T."/>
            <person name="Fukui M."/>
            <person name="Hanada S."/>
            <person name="Tank M."/>
            <person name="Neufeld J.D."/>
        </authorList>
    </citation>
    <scope>NUCLEOTIDE SEQUENCE</scope>
    <source>
        <strain evidence="11">L227-S17</strain>
    </source>
</reference>
<dbReference type="SMART" id="SM00220">
    <property type="entry name" value="S_TKc"/>
    <property type="match status" value="1"/>
</dbReference>
<dbReference type="EMBL" id="CP128400">
    <property type="protein sequence ID" value="WJW69197.1"/>
    <property type="molecule type" value="Genomic_DNA"/>
</dbReference>
<dbReference type="PROSITE" id="PS00107">
    <property type="entry name" value="PROTEIN_KINASE_ATP"/>
    <property type="match status" value="1"/>
</dbReference>
<dbReference type="AlphaFoldDB" id="A0A8T7M5F2"/>
<dbReference type="InterPro" id="IPR011009">
    <property type="entry name" value="Kinase-like_dom_sf"/>
</dbReference>
<dbReference type="PROSITE" id="PS00108">
    <property type="entry name" value="PROTEIN_KINASE_ST"/>
    <property type="match status" value="1"/>
</dbReference>
<evidence type="ECO:0000256" key="3">
    <source>
        <dbReference type="ARBA" id="ARBA00022741"/>
    </source>
</evidence>
<dbReference type="Gene3D" id="2.60.120.560">
    <property type="entry name" value="Exo-inulinase, domain 1"/>
    <property type="match status" value="1"/>
</dbReference>
<dbReference type="Proteomes" id="UP000521676">
    <property type="component" value="Unassembled WGS sequence"/>
</dbReference>
<dbReference type="InterPro" id="IPR000719">
    <property type="entry name" value="Prot_kinase_dom"/>
</dbReference>
<evidence type="ECO:0000313" key="13">
    <source>
        <dbReference type="Proteomes" id="UP001431572"/>
    </source>
</evidence>
<evidence type="ECO:0000256" key="5">
    <source>
        <dbReference type="ARBA" id="ARBA00022840"/>
    </source>
</evidence>
<keyword evidence="8" id="KW-0812">Transmembrane</keyword>
<feature type="domain" description="Protein kinase" evidence="9">
    <location>
        <begin position="14"/>
        <end position="272"/>
    </location>
</feature>
<evidence type="ECO:0000256" key="6">
    <source>
        <dbReference type="PROSITE-ProRule" id="PRU10141"/>
    </source>
</evidence>
<evidence type="ECO:0000256" key="2">
    <source>
        <dbReference type="ARBA" id="ARBA00022679"/>
    </source>
</evidence>
<keyword evidence="13" id="KW-1185">Reference proteome</keyword>
<name>A0A8T7M5F2_9CHLR</name>
<dbReference type="Pfam" id="PF00069">
    <property type="entry name" value="Pkinase"/>
    <property type="match status" value="1"/>
</dbReference>
<evidence type="ECO:0000313" key="10">
    <source>
        <dbReference type="EMBL" id="NWJ47279.1"/>
    </source>
</evidence>
<evidence type="ECO:0000256" key="1">
    <source>
        <dbReference type="ARBA" id="ARBA00012513"/>
    </source>
</evidence>
<dbReference type="PANTHER" id="PTHR43289:SF6">
    <property type="entry name" value="SERINE_THREONINE-PROTEIN KINASE NEKL-3"/>
    <property type="match status" value="1"/>
</dbReference>
<feature type="binding site" evidence="6">
    <location>
        <position position="43"/>
    </location>
    <ligand>
        <name>ATP</name>
        <dbReference type="ChEBI" id="CHEBI:30616"/>
    </ligand>
</feature>
<dbReference type="PANTHER" id="PTHR43289">
    <property type="entry name" value="MITOGEN-ACTIVATED PROTEIN KINASE KINASE KINASE 20-RELATED"/>
    <property type="match status" value="1"/>
</dbReference>
<dbReference type="RefSeq" id="WP_341471082.1">
    <property type="nucleotide sequence ID" value="NZ_CP128400.1"/>
</dbReference>
<keyword evidence="2" id="KW-0808">Transferase</keyword>
<dbReference type="CDD" id="cd14014">
    <property type="entry name" value="STKc_PknB_like"/>
    <property type="match status" value="1"/>
</dbReference>
<gene>
    <name evidence="10" type="ORF">HXX08_15560</name>
    <name evidence="11" type="ORF">OZ401_002793</name>
</gene>
<evidence type="ECO:0000256" key="7">
    <source>
        <dbReference type="SAM" id="MobiDB-lite"/>
    </source>
</evidence>
<dbReference type="EC" id="2.7.11.1" evidence="1"/>
<feature type="region of interest" description="Disordered" evidence="7">
    <location>
        <begin position="362"/>
        <end position="396"/>
    </location>
</feature>
<feature type="transmembrane region" description="Helical" evidence="8">
    <location>
        <begin position="311"/>
        <end position="332"/>
    </location>
</feature>
<dbReference type="Gene3D" id="3.30.200.20">
    <property type="entry name" value="Phosphorylase Kinase, domain 1"/>
    <property type="match status" value="1"/>
</dbReference>
<accession>A0A8T7M5F2</accession>
<evidence type="ECO:0000256" key="8">
    <source>
        <dbReference type="SAM" id="Phobius"/>
    </source>
</evidence>
<dbReference type="InterPro" id="IPR017441">
    <property type="entry name" value="Protein_kinase_ATP_BS"/>
</dbReference>
<dbReference type="Proteomes" id="UP001431572">
    <property type="component" value="Chromosome 2"/>
</dbReference>
<keyword evidence="3 6" id="KW-0547">Nucleotide-binding</keyword>
<keyword evidence="5 6" id="KW-0067">ATP-binding</keyword>